<sequence>MSRTLRVTSSLAARLSSRSAYVSHRSFAVYAAARKPDLIQDMYLKSLRDYKAPPQKASDAEGHVQKFNPPAAPRSPEETNLANDMKAYEDQVVEIEGQAAAGEAQEPEEDYFEDLKHIDGKLTTGEGHH</sequence>
<dbReference type="PANTHER" id="PTHR28207:SF1">
    <property type="entry name" value="ATP SYNTHASE SUBUNIT H, MITOCHONDRIAL"/>
    <property type="match status" value="1"/>
</dbReference>
<dbReference type="InterPro" id="IPR019711">
    <property type="entry name" value="ATP_synth_F0_suH"/>
</dbReference>
<name>A0AAN7T3N3_9EURO</name>
<dbReference type="Proteomes" id="UP001309876">
    <property type="component" value="Unassembled WGS sequence"/>
</dbReference>
<dbReference type="GO" id="GO:0046933">
    <property type="term" value="F:proton-transporting ATP synthase activity, rotational mechanism"/>
    <property type="evidence" value="ECO:0007669"/>
    <property type="project" value="TreeGrafter"/>
</dbReference>
<feature type="compositionally biased region" description="Basic and acidic residues" evidence="1">
    <location>
        <begin position="113"/>
        <end position="129"/>
    </location>
</feature>
<proteinExistence type="predicted"/>
<keyword evidence="3" id="KW-1185">Reference proteome</keyword>
<evidence type="ECO:0000256" key="1">
    <source>
        <dbReference type="SAM" id="MobiDB-lite"/>
    </source>
</evidence>
<dbReference type="EMBL" id="JAVRRJ010000002">
    <property type="protein sequence ID" value="KAK5088685.1"/>
    <property type="molecule type" value="Genomic_DNA"/>
</dbReference>
<accession>A0AAN7T3N3</accession>
<evidence type="ECO:0000313" key="2">
    <source>
        <dbReference type="EMBL" id="KAK5088685.1"/>
    </source>
</evidence>
<comment type="caution">
    <text evidence="2">The sequence shown here is derived from an EMBL/GenBank/DDBJ whole genome shotgun (WGS) entry which is preliminary data.</text>
</comment>
<dbReference type="GeneID" id="90023905"/>
<organism evidence="2 3">
    <name type="scientific">Lithohypha guttulata</name>
    <dbReference type="NCBI Taxonomy" id="1690604"/>
    <lineage>
        <taxon>Eukaryota</taxon>
        <taxon>Fungi</taxon>
        <taxon>Dikarya</taxon>
        <taxon>Ascomycota</taxon>
        <taxon>Pezizomycotina</taxon>
        <taxon>Eurotiomycetes</taxon>
        <taxon>Chaetothyriomycetidae</taxon>
        <taxon>Chaetothyriales</taxon>
        <taxon>Trichomeriaceae</taxon>
        <taxon>Lithohypha</taxon>
    </lineage>
</organism>
<dbReference type="PANTHER" id="PTHR28207">
    <property type="entry name" value="ATP SYNTHASE SUBUNIT H, MITOCHONDRIAL"/>
    <property type="match status" value="1"/>
</dbReference>
<gene>
    <name evidence="2" type="primary">ATP14</name>
    <name evidence="2" type="ORF">LTR05_002905</name>
</gene>
<dbReference type="Pfam" id="PF10775">
    <property type="entry name" value="ATP_sub_h"/>
    <property type="match status" value="1"/>
</dbReference>
<protein>
    <submittedName>
        <fullName evidence="2">ATP synthase F0 subcomplex subunit H atp14</fullName>
    </submittedName>
</protein>
<dbReference type="RefSeq" id="XP_064754532.1">
    <property type="nucleotide sequence ID" value="XM_064898575.1"/>
</dbReference>
<evidence type="ECO:0000313" key="3">
    <source>
        <dbReference type="Proteomes" id="UP001309876"/>
    </source>
</evidence>
<reference evidence="2 3" key="1">
    <citation type="submission" date="2023-08" db="EMBL/GenBank/DDBJ databases">
        <title>Black Yeasts Isolated from many extreme environments.</title>
        <authorList>
            <person name="Coleine C."/>
            <person name="Stajich J.E."/>
            <person name="Selbmann L."/>
        </authorList>
    </citation>
    <scope>NUCLEOTIDE SEQUENCE [LARGE SCALE GENOMIC DNA]</scope>
    <source>
        <strain evidence="2 3">CCFEE 5910</strain>
    </source>
</reference>
<dbReference type="AlphaFoldDB" id="A0AAN7T3N3"/>
<feature type="region of interest" description="Disordered" evidence="1">
    <location>
        <begin position="100"/>
        <end position="129"/>
    </location>
</feature>
<feature type="region of interest" description="Disordered" evidence="1">
    <location>
        <begin position="53"/>
        <end position="80"/>
    </location>
</feature>